<evidence type="ECO:0000313" key="3">
    <source>
        <dbReference type="EMBL" id="PZO13402.1"/>
    </source>
</evidence>
<gene>
    <name evidence="3" type="ORF">DCF25_16165</name>
</gene>
<dbReference type="EMBL" id="QBMC01000126">
    <property type="protein sequence ID" value="PZO13402.1"/>
    <property type="molecule type" value="Genomic_DNA"/>
</dbReference>
<organism evidence="3 4">
    <name type="scientific">Leptolyngbya foveolarum</name>
    <dbReference type="NCBI Taxonomy" id="47253"/>
    <lineage>
        <taxon>Bacteria</taxon>
        <taxon>Bacillati</taxon>
        <taxon>Cyanobacteriota</taxon>
        <taxon>Cyanophyceae</taxon>
        <taxon>Leptolyngbyales</taxon>
        <taxon>Leptolyngbyaceae</taxon>
        <taxon>Leptolyngbya group</taxon>
        <taxon>Leptolyngbya</taxon>
    </lineage>
</organism>
<evidence type="ECO:0000259" key="2">
    <source>
        <dbReference type="Pfam" id="PF14232"/>
    </source>
</evidence>
<dbReference type="InterPro" id="IPR025951">
    <property type="entry name" value="GXWXG_dom"/>
</dbReference>
<sequence length="177" mass="19997">MTLLEADTALPKRCTTPEAIALFDSLAPVDLNFMFGRWKGREVTTGHPMDGLLNLANWYGKEFVSPECVHPLLFSSSSGEVFKIAPNPQMMKLALGLPIPENGVVKSASMLLTSLFKTEDSQARLRMMEHRGKLSATMIYDYLPIYDIFRKVDENTVLGLMDYKEIQQPFFFGLKRV</sequence>
<protein>
    <recommendedName>
        <fullName evidence="5">DUF4334 domain-containing protein</fullName>
    </recommendedName>
</protein>
<reference evidence="3 4" key="2">
    <citation type="submission" date="2018-06" db="EMBL/GenBank/DDBJ databases">
        <title>Metagenomic assembly of (sub)arctic Cyanobacteria and their associated microbiome from non-axenic cultures.</title>
        <authorList>
            <person name="Baurain D."/>
        </authorList>
    </citation>
    <scope>NUCLEOTIDE SEQUENCE [LARGE SCALE GENOMIC DNA]</scope>
    <source>
        <strain evidence="3">ULC129bin1</strain>
    </source>
</reference>
<proteinExistence type="predicted"/>
<evidence type="ECO:0000313" key="4">
    <source>
        <dbReference type="Proteomes" id="UP000249354"/>
    </source>
</evidence>
<evidence type="ECO:0008006" key="5">
    <source>
        <dbReference type="Google" id="ProtNLM"/>
    </source>
</evidence>
<dbReference type="Proteomes" id="UP000249354">
    <property type="component" value="Unassembled WGS sequence"/>
</dbReference>
<comment type="caution">
    <text evidence="3">The sequence shown here is derived from an EMBL/GenBank/DDBJ whole genome shotgun (WGS) entry which is preliminary data.</text>
</comment>
<accession>A0A2W4TXM5</accession>
<feature type="domain" description="DUF4334" evidence="2">
    <location>
        <begin position="122"/>
        <end position="176"/>
    </location>
</feature>
<feature type="domain" description="GXWXG" evidence="1">
    <location>
        <begin position="21"/>
        <end position="79"/>
    </location>
</feature>
<dbReference type="AlphaFoldDB" id="A0A2W4TXM5"/>
<dbReference type="Pfam" id="PF14231">
    <property type="entry name" value="GXWXG"/>
    <property type="match status" value="1"/>
</dbReference>
<reference evidence="4" key="1">
    <citation type="submission" date="2018-04" db="EMBL/GenBank/DDBJ databases">
        <authorList>
            <person name="Cornet L."/>
        </authorList>
    </citation>
    <scope>NUCLEOTIDE SEQUENCE [LARGE SCALE GENOMIC DNA]</scope>
</reference>
<dbReference type="Gene3D" id="2.40.128.580">
    <property type="entry name" value="GXWXG domain"/>
    <property type="match status" value="1"/>
</dbReference>
<dbReference type="InterPro" id="IPR025568">
    <property type="entry name" value="DUF4334"/>
</dbReference>
<evidence type="ECO:0000259" key="1">
    <source>
        <dbReference type="Pfam" id="PF14231"/>
    </source>
</evidence>
<name>A0A2W4TXM5_9CYAN</name>
<dbReference type="Pfam" id="PF14232">
    <property type="entry name" value="DUF4334"/>
    <property type="match status" value="1"/>
</dbReference>